<keyword evidence="2" id="KW-0889">Transcription antitermination</keyword>
<dbReference type="GO" id="GO:0005829">
    <property type="term" value="C:cytosol"/>
    <property type="evidence" value="ECO:0007669"/>
    <property type="project" value="TreeGrafter"/>
</dbReference>
<sequence>MLNRRHLRIKVLQALYAFKQSSNENYSAGEKELLHSIDKMYDLYILYLLIFEELREFADRKIEERKRKIRPTDGDINPNLNFVHNRFIAKLEENRMLHRQAEELKLNWVGDVNQDLIKKLYQQIEKSDLYEQYMALESTDFNVDKDFCIQLFKKEIANSTILLNHFEEIRIHWQDDFDHVFSMLIKTLKSIKEDANEDTPIMELYKDDEKDFVKKLFRRSIANFSDHVEFLDKYTKNWESDRLAKMDIIIMNLAITEAKEFPTIPLKVSLNEYIEISKFYSTPKSNVFINGVLDKAFADLNKEGEIRKVGRGLI</sequence>
<dbReference type="Proteomes" id="UP000683507">
    <property type="component" value="Chromosome"/>
</dbReference>
<protein>
    <submittedName>
        <fullName evidence="7">Transcription antitermination protein NusB</fullName>
    </submittedName>
</protein>
<evidence type="ECO:0000256" key="2">
    <source>
        <dbReference type="ARBA" id="ARBA00022814"/>
    </source>
</evidence>
<name>A0A916NGM3_9FLAO</name>
<reference evidence="7" key="1">
    <citation type="submission" date="2021-04" db="EMBL/GenBank/DDBJ databases">
        <authorList>
            <person name="Rodrigo-Torres L."/>
            <person name="Arahal R. D."/>
            <person name="Lucena T."/>
        </authorList>
    </citation>
    <scope>NUCLEOTIDE SEQUENCE</scope>
    <source>
        <strain evidence="7">AS29M-1</strain>
    </source>
</reference>
<dbReference type="PANTHER" id="PTHR11078">
    <property type="entry name" value="N UTILIZATION SUBSTANCE PROTEIN B-RELATED"/>
    <property type="match status" value="1"/>
</dbReference>
<dbReference type="Pfam" id="PF01029">
    <property type="entry name" value="NusB"/>
    <property type="match status" value="1"/>
</dbReference>
<evidence type="ECO:0000313" key="8">
    <source>
        <dbReference type="Proteomes" id="UP000683507"/>
    </source>
</evidence>
<evidence type="ECO:0000256" key="3">
    <source>
        <dbReference type="ARBA" id="ARBA00022884"/>
    </source>
</evidence>
<dbReference type="Gene3D" id="1.10.940.10">
    <property type="entry name" value="NusB-like"/>
    <property type="match status" value="1"/>
</dbReference>
<dbReference type="GO" id="GO:0031564">
    <property type="term" value="P:transcription antitermination"/>
    <property type="evidence" value="ECO:0007669"/>
    <property type="project" value="UniProtKB-KW"/>
</dbReference>
<keyword evidence="4" id="KW-0805">Transcription regulation</keyword>
<dbReference type="GO" id="GO:0006353">
    <property type="term" value="P:DNA-templated transcription termination"/>
    <property type="evidence" value="ECO:0007669"/>
    <property type="project" value="InterPro"/>
</dbReference>
<dbReference type="KEGG" id="ptan:CRYO30217_01446"/>
<dbReference type="SUPFAM" id="SSF48013">
    <property type="entry name" value="NusB-like"/>
    <property type="match status" value="1"/>
</dbReference>
<dbReference type="AlphaFoldDB" id="A0A916NGM3"/>
<evidence type="ECO:0000256" key="1">
    <source>
        <dbReference type="ARBA" id="ARBA00005952"/>
    </source>
</evidence>
<proteinExistence type="inferred from homology"/>
<evidence type="ECO:0000313" key="7">
    <source>
        <dbReference type="EMBL" id="CAG5080795.1"/>
    </source>
</evidence>
<keyword evidence="8" id="KW-1185">Reference proteome</keyword>
<evidence type="ECO:0000256" key="4">
    <source>
        <dbReference type="ARBA" id="ARBA00023015"/>
    </source>
</evidence>
<dbReference type="RefSeq" id="WP_258541647.1">
    <property type="nucleotide sequence ID" value="NZ_OU015584.1"/>
</dbReference>
<keyword evidence="5" id="KW-0804">Transcription</keyword>
<evidence type="ECO:0000259" key="6">
    <source>
        <dbReference type="Pfam" id="PF01029"/>
    </source>
</evidence>
<dbReference type="InterPro" id="IPR006027">
    <property type="entry name" value="NusB_RsmB_TIM44"/>
</dbReference>
<dbReference type="InterPro" id="IPR035926">
    <property type="entry name" value="NusB-like_sf"/>
</dbReference>
<organism evidence="7 8">
    <name type="scientific">Parvicella tangerina</name>
    <dbReference type="NCBI Taxonomy" id="2829795"/>
    <lineage>
        <taxon>Bacteria</taxon>
        <taxon>Pseudomonadati</taxon>
        <taxon>Bacteroidota</taxon>
        <taxon>Flavobacteriia</taxon>
        <taxon>Flavobacteriales</taxon>
        <taxon>Parvicellaceae</taxon>
        <taxon>Parvicella</taxon>
    </lineage>
</organism>
<keyword evidence="3" id="KW-0694">RNA-binding</keyword>
<gene>
    <name evidence="7" type="primary">nusB</name>
    <name evidence="7" type="ORF">CRYO30217_01446</name>
</gene>
<accession>A0A916NGM3</accession>
<comment type="similarity">
    <text evidence="1">Belongs to the NusB family.</text>
</comment>
<feature type="domain" description="NusB/RsmB/TIM44" evidence="6">
    <location>
        <begin position="202"/>
        <end position="296"/>
    </location>
</feature>
<dbReference type="GO" id="GO:0003723">
    <property type="term" value="F:RNA binding"/>
    <property type="evidence" value="ECO:0007669"/>
    <property type="project" value="UniProtKB-KW"/>
</dbReference>
<dbReference type="PANTHER" id="PTHR11078:SF3">
    <property type="entry name" value="ANTITERMINATION NUSB DOMAIN-CONTAINING PROTEIN"/>
    <property type="match status" value="1"/>
</dbReference>
<dbReference type="EMBL" id="OU015584">
    <property type="protein sequence ID" value="CAG5080795.1"/>
    <property type="molecule type" value="Genomic_DNA"/>
</dbReference>
<dbReference type="InterPro" id="IPR011605">
    <property type="entry name" value="NusB_fam"/>
</dbReference>
<evidence type="ECO:0000256" key="5">
    <source>
        <dbReference type="ARBA" id="ARBA00023163"/>
    </source>
</evidence>